<comment type="subcellular location">
    <subcellularLocation>
        <location evidence="1">Cell membrane</location>
        <topology evidence="1">Single-pass type I membrane protein</topology>
    </subcellularLocation>
</comment>
<keyword evidence="9" id="KW-1015">Disulfide bond</keyword>
<feature type="transmembrane region" description="Helical" evidence="11">
    <location>
        <begin position="168"/>
        <end position="189"/>
    </location>
</feature>
<feature type="chain" id="PRO_5045085367" evidence="12">
    <location>
        <begin position="23"/>
        <end position="198"/>
    </location>
</feature>
<evidence type="ECO:0000256" key="9">
    <source>
        <dbReference type="ARBA" id="ARBA00023157"/>
    </source>
</evidence>
<evidence type="ECO:0000256" key="2">
    <source>
        <dbReference type="ARBA" id="ARBA00007087"/>
    </source>
</evidence>
<evidence type="ECO:0000256" key="8">
    <source>
        <dbReference type="ARBA" id="ARBA00023136"/>
    </source>
</evidence>
<evidence type="ECO:0000256" key="3">
    <source>
        <dbReference type="ARBA" id="ARBA00022448"/>
    </source>
</evidence>
<comment type="caution">
    <text evidence="13">The sequence shown here is derived from an EMBL/GenBank/DDBJ whole genome shotgun (WGS) entry which is preliminary data.</text>
</comment>
<reference evidence="13 14" key="1">
    <citation type="submission" date="2021-05" db="EMBL/GenBank/DDBJ databases">
        <authorList>
            <person name="Zahm M."/>
            <person name="Klopp C."/>
            <person name="Cabau C."/>
            <person name="Kuhl H."/>
            <person name="Suciu R."/>
            <person name="Ciorpac M."/>
            <person name="Holostenco D."/>
            <person name="Gessner J."/>
            <person name="Wuertz S."/>
            <person name="Hohne C."/>
            <person name="Stock M."/>
            <person name="Gislard M."/>
            <person name="Lluch J."/>
            <person name="Milhes M."/>
            <person name="Lampietro C."/>
            <person name="Lopez Roques C."/>
            <person name="Donnadieu C."/>
            <person name="Du K."/>
            <person name="Schartl M."/>
            <person name="Guiguen Y."/>
        </authorList>
    </citation>
    <scope>NUCLEOTIDE SEQUENCE [LARGE SCALE GENOMIC DNA]</scope>
    <source>
        <strain evidence="13">Hh-F2</strain>
        <tissue evidence="13">Blood</tissue>
    </source>
</reference>
<keyword evidence="7 11" id="KW-1133">Transmembrane helix</keyword>
<keyword evidence="14" id="KW-1185">Reference proteome</keyword>
<feature type="signal peptide" evidence="12">
    <location>
        <begin position="1"/>
        <end position="22"/>
    </location>
</feature>
<dbReference type="InterPro" id="IPR006985">
    <property type="entry name" value="RAMP"/>
</dbReference>
<evidence type="ECO:0000256" key="11">
    <source>
        <dbReference type="SAM" id="Phobius"/>
    </source>
</evidence>
<comment type="similarity">
    <text evidence="2">Belongs to the RAMP family.</text>
</comment>
<gene>
    <name evidence="13" type="ORF">HHUSO_G31183</name>
</gene>
<proteinExistence type="inferred from homology"/>
<organism evidence="13 14">
    <name type="scientific">Huso huso</name>
    <name type="common">Beluga</name>
    <name type="synonym">Acipenser huso</name>
    <dbReference type="NCBI Taxonomy" id="61971"/>
    <lineage>
        <taxon>Eukaryota</taxon>
        <taxon>Metazoa</taxon>
        <taxon>Chordata</taxon>
        <taxon>Craniata</taxon>
        <taxon>Vertebrata</taxon>
        <taxon>Euteleostomi</taxon>
        <taxon>Actinopterygii</taxon>
        <taxon>Chondrostei</taxon>
        <taxon>Acipenseriformes</taxon>
        <taxon>Acipenseridae</taxon>
        <taxon>Huso</taxon>
    </lineage>
</organism>
<dbReference type="PANTHER" id="PTHR14076:SF10">
    <property type="entry name" value="RAMP2 PROTEIN"/>
    <property type="match status" value="1"/>
</dbReference>
<dbReference type="InterPro" id="IPR038126">
    <property type="entry name" value="RAMP_sf"/>
</dbReference>
<evidence type="ECO:0000256" key="1">
    <source>
        <dbReference type="ARBA" id="ARBA00004251"/>
    </source>
</evidence>
<keyword evidence="4" id="KW-1003">Cell membrane</keyword>
<keyword evidence="3" id="KW-0813">Transport</keyword>
<keyword evidence="10" id="KW-0675">Receptor</keyword>
<evidence type="ECO:0000313" key="14">
    <source>
        <dbReference type="Proteomes" id="UP001369086"/>
    </source>
</evidence>
<sequence length="198" mass="22679">MRTMCTALSLLLILLLGNGGQAYRNSTAEDNNGTLLEQTTQGNTAGSLTNGTAKESNKNDPYCDYFSQICHVHKHDWTHLHCYDMIIDFICWEKFNHSMYSLDKGSWCTWNNVSSLYSNFTLCTERMADCLGIPWPNKLIEDYFVHLHSKYFKYCDFFNVYRDPPEKIVLALILTPISIIPLMVAVVVWKTKNGKPSS</sequence>
<keyword evidence="8 11" id="KW-0472">Membrane</keyword>
<evidence type="ECO:0000256" key="7">
    <source>
        <dbReference type="ARBA" id="ARBA00022989"/>
    </source>
</evidence>
<keyword evidence="5 11" id="KW-0812">Transmembrane</keyword>
<name>A0ABR0YC67_HUSHU</name>
<keyword evidence="6 12" id="KW-0732">Signal</keyword>
<evidence type="ECO:0000256" key="6">
    <source>
        <dbReference type="ARBA" id="ARBA00022729"/>
    </source>
</evidence>
<evidence type="ECO:0000256" key="5">
    <source>
        <dbReference type="ARBA" id="ARBA00022692"/>
    </source>
</evidence>
<dbReference type="PANTHER" id="PTHR14076">
    <property type="entry name" value="RECEPTOR ACTIVITY MODIFYING PROTEIN RAMP"/>
    <property type="match status" value="1"/>
</dbReference>
<accession>A0ABR0YC67</accession>
<dbReference type="EMBL" id="JAHFZB010000036">
    <property type="protein sequence ID" value="KAK6470229.1"/>
    <property type="molecule type" value="Genomic_DNA"/>
</dbReference>
<dbReference type="Gene3D" id="1.10.150.510">
    <property type="entry name" value="Receptor activity modifying family"/>
    <property type="match status" value="1"/>
</dbReference>
<evidence type="ECO:0000256" key="12">
    <source>
        <dbReference type="SAM" id="SignalP"/>
    </source>
</evidence>
<evidence type="ECO:0000256" key="4">
    <source>
        <dbReference type="ARBA" id="ARBA00022475"/>
    </source>
</evidence>
<protein>
    <submittedName>
        <fullName evidence="13">Receptor activity-modifying protein 1-like isoform X1</fullName>
    </submittedName>
</protein>
<dbReference type="Proteomes" id="UP001369086">
    <property type="component" value="Unassembled WGS sequence"/>
</dbReference>
<evidence type="ECO:0000256" key="10">
    <source>
        <dbReference type="ARBA" id="ARBA00023170"/>
    </source>
</evidence>
<dbReference type="Pfam" id="PF04901">
    <property type="entry name" value="RAMP"/>
    <property type="match status" value="1"/>
</dbReference>
<evidence type="ECO:0000313" key="13">
    <source>
        <dbReference type="EMBL" id="KAK6470229.1"/>
    </source>
</evidence>